<keyword evidence="1" id="KW-0121">Carboxypeptidase</keyword>
<gene>
    <name evidence="4" type="ORF">IAA72_10315</name>
</gene>
<dbReference type="GO" id="GO:0004180">
    <property type="term" value="F:carboxypeptidase activity"/>
    <property type="evidence" value="ECO:0007669"/>
    <property type="project" value="UniProtKB-KW"/>
</dbReference>
<evidence type="ECO:0000256" key="2">
    <source>
        <dbReference type="SAM" id="Phobius"/>
    </source>
</evidence>
<proteinExistence type="predicted"/>
<comment type="caution">
    <text evidence="4">The sequence shown here is derived from an EMBL/GenBank/DDBJ whole genome shotgun (WGS) entry which is preliminary data.</text>
</comment>
<feature type="transmembrane region" description="Helical" evidence="2">
    <location>
        <begin position="12"/>
        <end position="36"/>
    </location>
</feature>
<dbReference type="Proteomes" id="UP000810292">
    <property type="component" value="Unassembled WGS sequence"/>
</dbReference>
<sequence>MEENGNKGIGSLPIIILLISALLSAACAILGAAGIFSNHPVYNDPELSVSLVRGNILDRNGNYLAIQAPDYGFYITMNDSSASECAAFISMWTEENAISIEEKIRNGKIFIPITIIPSSDERAAIYKALDEYGLSDDLDPVSIEKRKYPLGYHAYNITGRTNSRLEGISGIEFIYDEELSPVPSIYSVIATGSDITTTIDSLLQYRISSFDGKAAILSPDNEILAYSGSAENETLMAICGEYSAVDAMAEERLSPIPLEGGYVLYAEDESYAPYAIEALVEEGFIEKPEL</sequence>
<keyword evidence="2" id="KW-0812">Transmembrane</keyword>
<reference evidence="4" key="2">
    <citation type="journal article" date="2021" name="PeerJ">
        <title>Extensive microbial diversity within the chicken gut microbiome revealed by metagenomics and culture.</title>
        <authorList>
            <person name="Gilroy R."/>
            <person name="Ravi A."/>
            <person name="Getino M."/>
            <person name="Pursley I."/>
            <person name="Horton D.L."/>
            <person name="Alikhan N.F."/>
            <person name="Baker D."/>
            <person name="Gharbi K."/>
            <person name="Hall N."/>
            <person name="Watson M."/>
            <person name="Adriaenssens E.M."/>
            <person name="Foster-Nyarko E."/>
            <person name="Jarju S."/>
            <person name="Secka A."/>
            <person name="Antonio M."/>
            <person name="Oren A."/>
            <person name="Chaudhuri R.R."/>
            <person name="La Ragione R."/>
            <person name="Hildebrand F."/>
            <person name="Pallen M.J."/>
        </authorList>
    </citation>
    <scope>NUCLEOTIDE SEQUENCE</scope>
    <source>
        <strain evidence="4">14700</strain>
    </source>
</reference>
<dbReference type="SUPFAM" id="SSF56519">
    <property type="entry name" value="Penicillin binding protein dimerisation domain"/>
    <property type="match status" value="1"/>
</dbReference>
<name>A0A9D9ICL6_9SPIO</name>
<keyword evidence="2" id="KW-0472">Membrane</keyword>
<feature type="domain" description="Penicillin-binding protein dimerisation" evidence="3">
    <location>
        <begin position="53"/>
        <end position="184"/>
    </location>
</feature>
<keyword evidence="2" id="KW-1133">Transmembrane helix</keyword>
<keyword evidence="1" id="KW-0378">Hydrolase</keyword>
<organism evidence="4 5">
    <name type="scientific">Candidatus Ornithospirochaeta stercoravium</name>
    <dbReference type="NCBI Taxonomy" id="2840897"/>
    <lineage>
        <taxon>Bacteria</taxon>
        <taxon>Pseudomonadati</taxon>
        <taxon>Spirochaetota</taxon>
        <taxon>Spirochaetia</taxon>
        <taxon>Spirochaetales</taxon>
        <taxon>Spirochaetaceae</taxon>
        <taxon>Spirochaetaceae incertae sedis</taxon>
        <taxon>Candidatus Ornithospirochaeta</taxon>
    </lineage>
</organism>
<dbReference type="InterPro" id="IPR005311">
    <property type="entry name" value="PBP_dimer"/>
</dbReference>
<dbReference type="EMBL" id="JADIMF010000165">
    <property type="protein sequence ID" value="MBO8470159.1"/>
    <property type="molecule type" value="Genomic_DNA"/>
</dbReference>
<dbReference type="InterPro" id="IPR036138">
    <property type="entry name" value="PBP_dimer_sf"/>
</dbReference>
<evidence type="ECO:0000313" key="5">
    <source>
        <dbReference type="Proteomes" id="UP000810292"/>
    </source>
</evidence>
<evidence type="ECO:0000259" key="3">
    <source>
        <dbReference type="Pfam" id="PF03717"/>
    </source>
</evidence>
<dbReference type="Gene3D" id="3.90.1310.10">
    <property type="entry name" value="Penicillin-binding protein 2a (Domain 2)"/>
    <property type="match status" value="1"/>
</dbReference>
<dbReference type="PROSITE" id="PS51257">
    <property type="entry name" value="PROKAR_LIPOPROTEIN"/>
    <property type="match status" value="1"/>
</dbReference>
<keyword evidence="1" id="KW-0645">Protease</keyword>
<protein>
    <recommendedName>
        <fullName evidence="3">Penicillin-binding protein dimerisation domain-containing protein</fullName>
    </recommendedName>
</protein>
<reference evidence="4" key="1">
    <citation type="submission" date="2020-10" db="EMBL/GenBank/DDBJ databases">
        <authorList>
            <person name="Gilroy R."/>
        </authorList>
    </citation>
    <scope>NUCLEOTIDE SEQUENCE</scope>
    <source>
        <strain evidence="4">14700</strain>
    </source>
</reference>
<evidence type="ECO:0000256" key="1">
    <source>
        <dbReference type="ARBA" id="ARBA00022645"/>
    </source>
</evidence>
<dbReference type="GO" id="GO:0008658">
    <property type="term" value="F:penicillin binding"/>
    <property type="evidence" value="ECO:0007669"/>
    <property type="project" value="InterPro"/>
</dbReference>
<dbReference type="AlphaFoldDB" id="A0A9D9ICL6"/>
<dbReference type="Pfam" id="PF03717">
    <property type="entry name" value="PBP_dimer"/>
    <property type="match status" value="1"/>
</dbReference>
<evidence type="ECO:0000313" key="4">
    <source>
        <dbReference type="EMBL" id="MBO8470159.1"/>
    </source>
</evidence>
<accession>A0A9D9ICL6</accession>